<evidence type="ECO:0008006" key="16">
    <source>
        <dbReference type="Google" id="ProtNLM"/>
    </source>
</evidence>
<evidence type="ECO:0000256" key="9">
    <source>
        <dbReference type="ARBA" id="ARBA00023004"/>
    </source>
</evidence>
<dbReference type="PRINTS" id="PR00465">
    <property type="entry name" value="EP450IV"/>
</dbReference>
<keyword evidence="5" id="KW-0812">Transmembrane</keyword>
<dbReference type="AlphaFoldDB" id="A0A2B7Y418"/>
<dbReference type="OrthoDB" id="1844152at2759"/>
<evidence type="ECO:0000313" key="14">
    <source>
        <dbReference type="EMBL" id="PGH15783.1"/>
    </source>
</evidence>
<keyword evidence="7" id="KW-1133">Transmembrane helix</keyword>
<evidence type="ECO:0000256" key="6">
    <source>
        <dbReference type="ARBA" id="ARBA00022723"/>
    </source>
</evidence>
<sequence length="510" mass="57577">MLLNTVLHSPGLDPLALAGAFVVLSTLYFVWTSSQKPPFPLINGKKPFEIKYTNARKRFLRDARNLINTGFSQASVFRLVSDDGTKIVLDAKYANDIRSHHGLSFGAAVAREFHSTLPGFEPFKQGTTSDEIFQDAVRMKLTQSLGNVTEPLTAETSVALEKHWTNNRVDWHDIALKPSILQLVAQLSSKVFLGDKICRNPDWLRITISYTVDSFVAAQDLRLWPALVRPVVAKFLPSCRKVRREIQETRDIISPVIKERREAKEAANRAGKKPERYHDAMEWMEECAKGRPYDPAIAQLSFSLAAIHTTSDMITQVLLDICQCEGLIQEMRKEIISVIQEEGWKKTALYKLKLMDSVVKESQRLKPIGIGSMRRLAQEDIELSDKTIIPKGSVCFVSSNKSWDPNVYQDPNTFDPYRFLRLRETPGNETWAQLVSPSPENLGFGFGKHACPGRFFAANEVKIALCHMLLKYDIRLAEGCKPTTRTNGLSLVADPFARISIKRREDEIAL</sequence>
<dbReference type="SUPFAM" id="SSF48264">
    <property type="entry name" value="Cytochrome P450"/>
    <property type="match status" value="1"/>
</dbReference>
<keyword evidence="6 12" id="KW-0479">Metal-binding</keyword>
<evidence type="ECO:0000256" key="10">
    <source>
        <dbReference type="ARBA" id="ARBA00023033"/>
    </source>
</evidence>
<dbReference type="CDD" id="cd11041">
    <property type="entry name" value="CYP503A1-like"/>
    <property type="match status" value="1"/>
</dbReference>
<dbReference type="Proteomes" id="UP000223968">
    <property type="component" value="Unassembled WGS sequence"/>
</dbReference>
<comment type="similarity">
    <text evidence="3 13">Belongs to the cytochrome P450 family.</text>
</comment>
<dbReference type="PRINTS" id="PR00385">
    <property type="entry name" value="P450"/>
</dbReference>
<dbReference type="GO" id="GO:0019748">
    <property type="term" value="P:secondary metabolic process"/>
    <property type="evidence" value="ECO:0007669"/>
    <property type="project" value="UniProtKB-ARBA"/>
</dbReference>
<keyword evidence="4 12" id="KW-0349">Heme</keyword>
<evidence type="ECO:0000256" key="12">
    <source>
        <dbReference type="PIRSR" id="PIRSR602403-1"/>
    </source>
</evidence>
<evidence type="ECO:0000256" key="7">
    <source>
        <dbReference type="ARBA" id="ARBA00022989"/>
    </source>
</evidence>
<keyword evidence="11" id="KW-0472">Membrane</keyword>
<dbReference type="STRING" id="1447875.A0A2B7Y418"/>
<evidence type="ECO:0000256" key="2">
    <source>
        <dbReference type="ARBA" id="ARBA00004167"/>
    </source>
</evidence>
<dbReference type="FunFam" id="1.10.630.10:FF:000059">
    <property type="entry name" value="Cytochrome P450 monooxygenase"/>
    <property type="match status" value="1"/>
</dbReference>
<dbReference type="PROSITE" id="PS00086">
    <property type="entry name" value="CYTOCHROME_P450"/>
    <property type="match status" value="1"/>
</dbReference>
<evidence type="ECO:0000256" key="4">
    <source>
        <dbReference type="ARBA" id="ARBA00022617"/>
    </source>
</evidence>
<dbReference type="InterPro" id="IPR036396">
    <property type="entry name" value="Cyt_P450_sf"/>
</dbReference>
<feature type="binding site" description="axial binding residue" evidence="12">
    <location>
        <position position="451"/>
    </location>
    <ligand>
        <name>heme</name>
        <dbReference type="ChEBI" id="CHEBI:30413"/>
    </ligand>
    <ligandPart>
        <name>Fe</name>
        <dbReference type="ChEBI" id="CHEBI:18248"/>
    </ligandPart>
</feature>
<evidence type="ECO:0000256" key="1">
    <source>
        <dbReference type="ARBA" id="ARBA00001971"/>
    </source>
</evidence>
<dbReference type="GO" id="GO:0020037">
    <property type="term" value="F:heme binding"/>
    <property type="evidence" value="ECO:0007669"/>
    <property type="project" value="InterPro"/>
</dbReference>
<dbReference type="PANTHER" id="PTHR46206">
    <property type="entry name" value="CYTOCHROME P450"/>
    <property type="match status" value="1"/>
</dbReference>
<keyword evidence="9 12" id="KW-0408">Iron</keyword>
<comment type="caution">
    <text evidence="14">The sequence shown here is derived from an EMBL/GenBank/DDBJ whole genome shotgun (WGS) entry which is preliminary data.</text>
</comment>
<keyword evidence="10 13" id="KW-0503">Monooxygenase</keyword>
<evidence type="ECO:0000256" key="5">
    <source>
        <dbReference type="ARBA" id="ARBA00022692"/>
    </source>
</evidence>
<name>A0A2B7Y418_9EURO</name>
<dbReference type="Gene3D" id="1.10.630.10">
    <property type="entry name" value="Cytochrome P450"/>
    <property type="match status" value="1"/>
</dbReference>
<dbReference type="GO" id="GO:0005506">
    <property type="term" value="F:iron ion binding"/>
    <property type="evidence" value="ECO:0007669"/>
    <property type="project" value="InterPro"/>
</dbReference>
<dbReference type="GO" id="GO:0004497">
    <property type="term" value="F:monooxygenase activity"/>
    <property type="evidence" value="ECO:0007669"/>
    <property type="project" value="UniProtKB-KW"/>
</dbReference>
<evidence type="ECO:0000256" key="13">
    <source>
        <dbReference type="RuleBase" id="RU000461"/>
    </source>
</evidence>
<accession>A0A2B7Y418</accession>
<reference evidence="14 15" key="1">
    <citation type="submission" date="2017-10" db="EMBL/GenBank/DDBJ databases">
        <title>Comparative genomics in systemic dimorphic fungi from Ajellomycetaceae.</title>
        <authorList>
            <person name="Munoz J.F."/>
            <person name="Mcewen J.G."/>
            <person name="Clay O.K."/>
            <person name="Cuomo C.A."/>
        </authorList>
    </citation>
    <scope>NUCLEOTIDE SEQUENCE [LARGE SCALE GENOMIC DNA]</scope>
    <source>
        <strain evidence="14 15">UAMH5409</strain>
    </source>
</reference>
<evidence type="ECO:0000313" key="15">
    <source>
        <dbReference type="Proteomes" id="UP000223968"/>
    </source>
</evidence>
<evidence type="ECO:0000256" key="3">
    <source>
        <dbReference type="ARBA" id="ARBA00010617"/>
    </source>
</evidence>
<dbReference type="InterPro" id="IPR017972">
    <property type="entry name" value="Cyt_P450_CS"/>
</dbReference>
<proteinExistence type="inferred from homology"/>
<comment type="cofactor">
    <cofactor evidence="1 12">
        <name>heme</name>
        <dbReference type="ChEBI" id="CHEBI:30413"/>
    </cofactor>
</comment>
<dbReference type="InterPro" id="IPR001128">
    <property type="entry name" value="Cyt_P450"/>
</dbReference>
<dbReference type="Pfam" id="PF00067">
    <property type="entry name" value="p450"/>
    <property type="match status" value="1"/>
</dbReference>
<organism evidence="14 15">
    <name type="scientific">Helicocarpus griseus UAMH5409</name>
    <dbReference type="NCBI Taxonomy" id="1447875"/>
    <lineage>
        <taxon>Eukaryota</taxon>
        <taxon>Fungi</taxon>
        <taxon>Dikarya</taxon>
        <taxon>Ascomycota</taxon>
        <taxon>Pezizomycotina</taxon>
        <taxon>Eurotiomycetes</taxon>
        <taxon>Eurotiomycetidae</taxon>
        <taxon>Onygenales</taxon>
        <taxon>Ajellomycetaceae</taxon>
        <taxon>Helicocarpus</taxon>
    </lineage>
</organism>
<comment type="subcellular location">
    <subcellularLocation>
        <location evidence="2">Membrane</location>
        <topology evidence="2">Single-pass membrane protein</topology>
    </subcellularLocation>
</comment>
<evidence type="ECO:0000256" key="8">
    <source>
        <dbReference type="ARBA" id="ARBA00023002"/>
    </source>
</evidence>
<evidence type="ECO:0000256" key="11">
    <source>
        <dbReference type="ARBA" id="ARBA00023136"/>
    </source>
</evidence>
<gene>
    <name evidence="14" type="ORF">AJ79_02163</name>
</gene>
<keyword evidence="15" id="KW-1185">Reference proteome</keyword>
<keyword evidence="8 13" id="KW-0560">Oxidoreductase</keyword>
<dbReference type="InterPro" id="IPR002403">
    <property type="entry name" value="Cyt_P450_E_grp-IV"/>
</dbReference>
<protein>
    <recommendedName>
        <fullName evidence="16">Cytochrome P450 monooxygenase</fullName>
    </recommendedName>
</protein>
<dbReference type="GO" id="GO:0016020">
    <property type="term" value="C:membrane"/>
    <property type="evidence" value="ECO:0007669"/>
    <property type="project" value="UniProtKB-SubCell"/>
</dbReference>
<dbReference type="GO" id="GO:0016705">
    <property type="term" value="F:oxidoreductase activity, acting on paired donors, with incorporation or reduction of molecular oxygen"/>
    <property type="evidence" value="ECO:0007669"/>
    <property type="project" value="InterPro"/>
</dbReference>
<dbReference type="PANTHER" id="PTHR46206:SF2">
    <property type="entry name" value="CYTOCHROME P450 MONOOXYGENASE AUSG-RELATED"/>
    <property type="match status" value="1"/>
</dbReference>
<dbReference type="EMBL" id="PDNB01000022">
    <property type="protein sequence ID" value="PGH15783.1"/>
    <property type="molecule type" value="Genomic_DNA"/>
</dbReference>